<keyword evidence="3" id="KW-1185">Reference proteome</keyword>
<sequence length="251" mass="28952">MMIEHLWRVTLGRWLFIKSKIHSRTEAATVDFVAANTCIPVPRIWMCIPWKGMEYLVMSRIRGVSLDVVWDSLPQDKRDIVTEQIRGFVMQLRTLHPPPGHLSICSVTGGAVACYRLHNDGLAGPFRDEAHMNVQLRRLRPVEEYPAVVHSVHAKRHPLVFTHNDLAPRNIMYDEPSGKVLALIDWESAGWFPGYWEYTKTLNWVCKRPTEADWKKEVPKMIPAYEEEAEADWLLMYKTGSGWLSPLIHAP</sequence>
<gene>
    <name evidence="2" type="ORF">Hypma_002206</name>
</gene>
<evidence type="ECO:0000313" key="3">
    <source>
        <dbReference type="Proteomes" id="UP000076154"/>
    </source>
</evidence>
<feature type="domain" description="Aminoglycoside phosphotransferase" evidence="1">
    <location>
        <begin position="24"/>
        <end position="210"/>
    </location>
</feature>
<accession>A0A369K874</accession>
<dbReference type="SUPFAM" id="SSF56112">
    <property type="entry name" value="Protein kinase-like (PK-like)"/>
    <property type="match status" value="1"/>
</dbReference>
<evidence type="ECO:0000259" key="1">
    <source>
        <dbReference type="Pfam" id="PF01636"/>
    </source>
</evidence>
<dbReference type="Pfam" id="PF01636">
    <property type="entry name" value="APH"/>
    <property type="match status" value="1"/>
</dbReference>
<dbReference type="PANTHER" id="PTHR21310">
    <property type="entry name" value="AMINOGLYCOSIDE PHOSPHOTRANSFERASE-RELATED-RELATED"/>
    <property type="match status" value="1"/>
</dbReference>
<dbReference type="OrthoDB" id="8300194at2759"/>
<proteinExistence type="predicted"/>
<dbReference type="EMBL" id="LUEZ02000013">
    <property type="protein sequence ID" value="RDB28023.1"/>
    <property type="molecule type" value="Genomic_DNA"/>
</dbReference>
<reference evidence="2" key="1">
    <citation type="submission" date="2018-04" db="EMBL/GenBank/DDBJ databases">
        <title>Whole genome sequencing of Hypsizygus marmoreus.</title>
        <authorList>
            <person name="Choi I.-G."/>
            <person name="Min B."/>
            <person name="Kim J.-G."/>
            <person name="Kim S."/>
            <person name="Oh Y.-L."/>
            <person name="Kong W.-S."/>
            <person name="Park H."/>
            <person name="Jeong J."/>
            <person name="Song E.-S."/>
        </authorList>
    </citation>
    <scope>NUCLEOTIDE SEQUENCE [LARGE SCALE GENOMIC DNA]</scope>
    <source>
        <strain evidence="2">51987-8</strain>
    </source>
</reference>
<name>A0A369K874_HYPMA</name>
<dbReference type="STRING" id="39966.A0A369K874"/>
<dbReference type="Gene3D" id="3.90.1200.10">
    <property type="match status" value="1"/>
</dbReference>
<dbReference type="PANTHER" id="PTHR21310:SF58">
    <property type="entry name" value="AMINOGLYCOSIDE PHOSPHOTRANSFERASE DOMAIN-CONTAINING PROTEIN"/>
    <property type="match status" value="1"/>
</dbReference>
<dbReference type="InterPro" id="IPR051678">
    <property type="entry name" value="AGP_Transferase"/>
</dbReference>
<dbReference type="Proteomes" id="UP000076154">
    <property type="component" value="Unassembled WGS sequence"/>
</dbReference>
<protein>
    <recommendedName>
        <fullName evidence="1">Aminoglycoside phosphotransferase domain-containing protein</fullName>
    </recommendedName>
</protein>
<dbReference type="InterPro" id="IPR011009">
    <property type="entry name" value="Kinase-like_dom_sf"/>
</dbReference>
<comment type="caution">
    <text evidence="2">The sequence shown here is derived from an EMBL/GenBank/DDBJ whole genome shotgun (WGS) entry which is preliminary data.</text>
</comment>
<evidence type="ECO:0000313" key="2">
    <source>
        <dbReference type="EMBL" id="RDB28023.1"/>
    </source>
</evidence>
<dbReference type="InterPro" id="IPR002575">
    <property type="entry name" value="Aminoglycoside_PTrfase"/>
</dbReference>
<organism evidence="2 3">
    <name type="scientific">Hypsizygus marmoreus</name>
    <name type="common">White beech mushroom</name>
    <name type="synonym">Agaricus marmoreus</name>
    <dbReference type="NCBI Taxonomy" id="39966"/>
    <lineage>
        <taxon>Eukaryota</taxon>
        <taxon>Fungi</taxon>
        <taxon>Dikarya</taxon>
        <taxon>Basidiomycota</taxon>
        <taxon>Agaricomycotina</taxon>
        <taxon>Agaricomycetes</taxon>
        <taxon>Agaricomycetidae</taxon>
        <taxon>Agaricales</taxon>
        <taxon>Tricholomatineae</taxon>
        <taxon>Lyophyllaceae</taxon>
        <taxon>Hypsizygus</taxon>
    </lineage>
</organism>
<dbReference type="CDD" id="cd05120">
    <property type="entry name" value="APH_ChoK_like"/>
    <property type="match status" value="1"/>
</dbReference>
<dbReference type="InParanoid" id="A0A369K874"/>
<dbReference type="AlphaFoldDB" id="A0A369K874"/>